<reference evidence="2 3" key="1">
    <citation type="submission" date="2018-11" db="EMBL/GenBank/DDBJ databases">
        <title>Gordonia insulae sp. nov., isolated from an island soil.</title>
        <authorList>
            <person name="Kim Y.S."/>
            <person name="Kim S.B."/>
        </authorList>
    </citation>
    <scope>NUCLEOTIDE SEQUENCE [LARGE SCALE GENOMIC DNA]</scope>
    <source>
        <strain evidence="2 3">MMS17-SY073</strain>
    </source>
</reference>
<accession>A0A3G8JGY2</accession>
<feature type="compositionally biased region" description="Gly residues" evidence="1">
    <location>
        <begin position="61"/>
        <end position="71"/>
    </location>
</feature>
<feature type="region of interest" description="Disordered" evidence="1">
    <location>
        <begin position="57"/>
        <end position="94"/>
    </location>
</feature>
<protein>
    <submittedName>
        <fullName evidence="2">Uncharacterized protein</fullName>
    </submittedName>
</protein>
<keyword evidence="3" id="KW-1185">Reference proteome</keyword>
<name>A0A3G8JGY2_9ACTN</name>
<gene>
    <name evidence="2" type="ORF">D7316_00847</name>
</gene>
<dbReference type="AlphaFoldDB" id="A0A3G8JGY2"/>
<proteinExistence type="predicted"/>
<dbReference type="EMBL" id="CP033972">
    <property type="protein sequence ID" value="AZG44263.1"/>
    <property type="molecule type" value="Genomic_DNA"/>
</dbReference>
<evidence type="ECO:0000313" key="2">
    <source>
        <dbReference type="EMBL" id="AZG44263.1"/>
    </source>
</evidence>
<dbReference type="Proteomes" id="UP000271469">
    <property type="component" value="Chromosome"/>
</dbReference>
<evidence type="ECO:0000256" key="1">
    <source>
        <dbReference type="SAM" id="MobiDB-lite"/>
    </source>
</evidence>
<sequence length="217" mass="23667">MCPRLGAGRRSRRGGPWPDAVRDGTAQRIAVLTGRDGQRAIGLIERLGRDTFRSGAFGNDRLGGGPVGGGPFRSRADGTATFRTTTFGGSTRRRPRLRSDLLGPRVGRRRGRSGAARLLLVDVGRRRDPAAAMTCTRLAVRGLREIAQPFQIQLFGRLVGQIMPSRSMAFVGHRAVPLRFRRSSIALQRRFAITNCRVLSGRTHAEVIVAYPATPAE</sequence>
<dbReference type="KEGG" id="gom:D7316_00847"/>
<feature type="compositionally biased region" description="Low complexity" evidence="1">
    <location>
        <begin position="77"/>
        <end position="90"/>
    </location>
</feature>
<organism evidence="2 3">
    <name type="scientific">Gordonia insulae</name>
    <dbReference type="NCBI Taxonomy" id="2420509"/>
    <lineage>
        <taxon>Bacteria</taxon>
        <taxon>Bacillati</taxon>
        <taxon>Actinomycetota</taxon>
        <taxon>Actinomycetes</taxon>
        <taxon>Mycobacteriales</taxon>
        <taxon>Gordoniaceae</taxon>
        <taxon>Gordonia</taxon>
    </lineage>
</organism>
<evidence type="ECO:0000313" key="3">
    <source>
        <dbReference type="Proteomes" id="UP000271469"/>
    </source>
</evidence>
<feature type="region of interest" description="Disordered" evidence="1">
    <location>
        <begin position="1"/>
        <end position="21"/>
    </location>
</feature>